<gene>
    <name evidence="1" type="ORF">RHSIM_Rhsim02G0192400</name>
</gene>
<comment type="caution">
    <text evidence="1">The sequence shown here is derived from an EMBL/GenBank/DDBJ whole genome shotgun (WGS) entry which is preliminary data.</text>
</comment>
<reference evidence="1" key="1">
    <citation type="submission" date="2019-11" db="EMBL/GenBank/DDBJ databases">
        <authorList>
            <person name="Liu Y."/>
            <person name="Hou J."/>
            <person name="Li T.-Q."/>
            <person name="Guan C.-H."/>
            <person name="Wu X."/>
            <person name="Wu H.-Z."/>
            <person name="Ling F."/>
            <person name="Zhang R."/>
            <person name="Shi X.-G."/>
            <person name="Ren J.-P."/>
            <person name="Chen E.-F."/>
            <person name="Sun J.-M."/>
        </authorList>
    </citation>
    <scope>NUCLEOTIDE SEQUENCE</scope>
    <source>
        <strain evidence="1">Adult_tree_wgs_1</strain>
        <tissue evidence="1">Leaves</tissue>
    </source>
</reference>
<evidence type="ECO:0000313" key="1">
    <source>
        <dbReference type="EMBL" id="KAF7150323.1"/>
    </source>
</evidence>
<dbReference type="EMBL" id="WJXA01000002">
    <property type="protein sequence ID" value="KAF7150323.1"/>
    <property type="molecule type" value="Genomic_DNA"/>
</dbReference>
<evidence type="ECO:0000313" key="2">
    <source>
        <dbReference type="Proteomes" id="UP000626092"/>
    </source>
</evidence>
<keyword evidence="2" id="KW-1185">Reference proteome</keyword>
<organism evidence="1 2">
    <name type="scientific">Rhododendron simsii</name>
    <name type="common">Sims's rhododendron</name>
    <dbReference type="NCBI Taxonomy" id="118357"/>
    <lineage>
        <taxon>Eukaryota</taxon>
        <taxon>Viridiplantae</taxon>
        <taxon>Streptophyta</taxon>
        <taxon>Embryophyta</taxon>
        <taxon>Tracheophyta</taxon>
        <taxon>Spermatophyta</taxon>
        <taxon>Magnoliopsida</taxon>
        <taxon>eudicotyledons</taxon>
        <taxon>Gunneridae</taxon>
        <taxon>Pentapetalae</taxon>
        <taxon>asterids</taxon>
        <taxon>Ericales</taxon>
        <taxon>Ericaceae</taxon>
        <taxon>Ericoideae</taxon>
        <taxon>Rhodoreae</taxon>
        <taxon>Rhododendron</taxon>
    </lineage>
</organism>
<proteinExistence type="predicted"/>
<sequence length="128" mass="14288">MVDGSRTETPHAGILQVCRDLVLDHGNGWPVQHFENGSVKLTRKEGMTMTLDPSVKIEVAKVVEKVSVLNELGAAKVEWYRPLFLGMEDQFPPVAETMAEADQEKLKWFATTIEPLLRQPNSLLGRSS</sequence>
<protein>
    <submittedName>
        <fullName evidence="1">Uncharacterized protein</fullName>
    </submittedName>
</protein>
<dbReference type="Proteomes" id="UP000626092">
    <property type="component" value="Unassembled WGS sequence"/>
</dbReference>
<accession>A0A834HA47</accession>
<name>A0A834HA47_RHOSS</name>
<dbReference type="AlphaFoldDB" id="A0A834HA47"/>